<keyword evidence="3" id="KW-0808">Transferase</keyword>
<proteinExistence type="predicted"/>
<sequence length="66" mass="7501">MTGDMQHGGTKPREPARSGAEQDVVSRYWRRMCCYLGRPGVAAWIKRAIRRRERRGAIPLDDDSVG</sequence>
<feature type="region of interest" description="Disordered" evidence="1">
    <location>
        <begin position="1"/>
        <end position="22"/>
    </location>
</feature>
<protein>
    <submittedName>
        <fullName evidence="3">Putative glycosyltransferase</fullName>
    </submittedName>
</protein>
<reference evidence="3" key="2">
    <citation type="submission" date="2015-08" db="EMBL/GenBank/DDBJ databases">
        <title>Complete DNA Sequence of Pseudomonas syringae pv. actinidiae, the Causal Agent of Kiwifruit Canker Disease.</title>
        <authorList>
            <person name="Rikkerink E.H.A."/>
            <person name="Fineran P.C."/>
        </authorList>
    </citation>
    <scope>NUCLEOTIDE SEQUENCE</scope>
    <source>
        <strain evidence="3">SkMP5</strain>
    </source>
</reference>
<dbReference type="EMBL" id="DF952378">
    <property type="protein sequence ID" value="GAN43818.1"/>
    <property type="molecule type" value="Genomic_DNA"/>
</dbReference>
<dbReference type="HOGENOM" id="CLU_2826393_0_0_6"/>
<dbReference type="EMBL" id="DF970270">
    <property type="protein sequence ID" value="GAP67367.1"/>
    <property type="molecule type" value="Genomic_DNA"/>
</dbReference>
<gene>
    <name evidence="2" type="ORF">MBSD_0331</name>
    <name evidence="3" type="ORF">MBSD_n2688</name>
</gene>
<dbReference type="Proteomes" id="UP000253740">
    <property type="component" value="Unassembled WGS sequence"/>
</dbReference>
<evidence type="ECO:0000256" key="1">
    <source>
        <dbReference type="SAM" id="MobiDB-lite"/>
    </source>
</evidence>
<keyword evidence="4" id="KW-1185">Reference proteome</keyword>
<dbReference type="AlphaFoldDB" id="A0A0K8QSL6"/>
<evidence type="ECO:0000313" key="4">
    <source>
        <dbReference type="Proteomes" id="UP000253740"/>
    </source>
</evidence>
<reference evidence="2" key="1">
    <citation type="submission" date="2015-03" db="EMBL/GenBank/DDBJ databases">
        <title>Draft genome sequence of Mizugakiibacter sediminis skMP5.</title>
        <authorList>
            <person name="Watanabe T."/>
            <person name="Kojima H."/>
            <person name="Fukui M."/>
        </authorList>
    </citation>
    <scope>NUCLEOTIDE SEQUENCE</scope>
    <source>
        <strain evidence="2">SkMP5</strain>
    </source>
</reference>
<accession>A0A0K8QSL6</accession>
<dbReference type="GO" id="GO:0016740">
    <property type="term" value="F:transferase activity"/>
    <property type="evidence" value="ECO:0007669"/>
    <property type="project" value="UniProtKB-KW"/>
</dbReference>
<organism evidence="3">
    <name type="scientific">Mizugakiibacter sediminis</name>
    <dbReference type="NCBI Taxonomy" id="1475481"/>
    <lineage>
        <taxon>Bacteria</taxon>
        <taxon>Pseudomonadati</taxon>
        <taxon>Pseudomonadota</taxon>
        <taxon>Gammaproteobacteria</taxon>
        <taxon>Lysobacterales</taxon>
        <taxon>Rhodanobacteraceae</taxon>
        <taxon>Mizugakiibacter</taxon>
    </lineage>
</organism>
<evidence type="ECO:0000313" key="2">
    <source>
        <dbReference type="EMBL" id="GAN43818.1"/>
    </source>
</evidence>
<name>A0A0K8QSL6_9GAMM</name>
<evidence type="ECO:0000313" key="3">
    <source>
        <dbReference type="EMBL" id="GAP67367.1"/>
    </source>
</evidence>